<keyword evidence="3" id="KW-1185">Reference proteome</keyword>
<dbReference type="Pfam" id="PF14223">
    <property type="entry name" value="Retrotran_gag_2"/>
    <property type="match status" value="1"/>
</dbReference>
<evidence type="ECO:0000313" key="2">
    <source>
        <dbReference type="EMBL" id="KMQ87617.1"/>
    </source>
</evidence>
<dbReference type="PaxDb" id="67767-A0A0J7KBG3"/>
<gene>
    <name evidence="2" type="ORF">RF55_13053</name>
</gene>
<dbReference type="PANTHER" id="PTHR47592:SF27">
    <property type="entry name" value="OS08G0421700 PROTEIN"/>
    <property type="match status" value="1"/>
</dbReference>
<comment type="caution">
    <text evidence="2">The sequence shown here is derived from an EMBL/GenBank/DDBJ whole genome shotgun (WGS) entry which is preliminary data.</text>
</comment>
<evidence type="ECO:0000313" key="3">
    <source>
        <dbReference type="Proteomes" id="UP000036403"/>
    </source>
</evidence>
<name>A0A0J7KBG3_LASNI</name>
<protein>
    <submittedName>
        <fullName evidence="2">Retrovirus-related pol polyprotein from transposon tnt 1-94</fullName>
    </submittedName>
</protein>
<dbReference type="PANTHER" id="PTHR47592">
    <property type="entry name" value="PBF68 PROTEIN"/>
    <property type="match status" value="1"/>
</dbReference>
<reference evidence="2 3" key="1">
    <citation type="submission" date="2015-04" db="EMBL/GenBank/DDBJ databases">
        <title>Lasius niger genome sequencing.</title>
        <authorList>
            <person name="Konorov E.A."/>
            <person name="Nikitin M.A."/>
            <person name="Kirill M.V."/>
            <person name="Chang P."/>
        </authorList>
    </citation>
    <scope>NUCLEOTIDE SEQUENCE [LARGE SCALE GENOMIC DNA]</scope>
    <source>
        <tissue evidence="2">Whole</tissue>
    </source>
</reference>
<accession>A0A0J7KBG3</accession>
<dbReference type="Proteomes" id="UP000036403">
    <property type="component" value="Unassembled WGS sequence"/>
</dbReference>
<evidence type="ECO:0000259" key="1">
    <source>
        <dbReference type="Pfam" id="PF22936"/>
    </source>
</evidence>
<feature type="domain" description="Retrovirus-related Pol polyprotein from transposon TNT 1-94-like beta-barrel" evidence="1">
    <location>
        <begin position="158"/>
        <end position="239"/>
    </location>
</feature>
<dbReference type="AlphaFoldDB" id="A0A0J7KBG3"/>
<dbReference type="Pfam" id="PF22936">
    <property type="entry name" value="Pol_BBD"/>
    <property type="match status" value="1"/>
</dbReference>
<organism evidence="2 3">
    <name type="scientific">Lasius niger</name>
    <name type="common">Black garden ant</name>
    <dbReference type="NCBI Taxonomy" id="67767"/>
    <lineage>
        <taxon>Eukaryota</taxon>
        <taxon>Metazoa</taxon>
        <taxon>Ecdysozoa</taxon>
        <taxon>Arthropoda</taxon>
        <taxon>Hexapoda</taxon>
        <taxon>Insecta</taxon>
        <taxon>Pterygota</taxon>
        <taxon>Neoptera</taxon>
        <taxon>Endopterygota</taxon>
        <taxon>Hymenoptera</taxon>
        <taxon>Apocrita</taxon>
        <taxon>Aculeata</taxon>
        <taxon>Formicoidea</taxon>
        <taxon>Formicidae</taxon>
        <taxon>Formicinae</taxon>
        <taxon>Lasius</taxon>
        <taxon>Lasius</taxon>
    </lineage>
</organism>
<proteinExistence type="predicted"/>
<dbReference type="EMBL" id="LBMM01010196">
    <property type="protein sequence ID" value="KMQ87617.1"/>
    <property type="molecule type" value="Genomic_DNA"/>
</dbReference>
<dbReference type="OrthoDB" id="7682542at2759"/>
<dbReference type="STRING" id="67767.A0A0J7KBG3"/>
<dbReference type="InterPro" id="IPR054722">
    <property type="entry name" value="PolX-like_BBD"/>
</dbReference>
<sequence>MEVVMNPDLLTVILLYSLPQCFENFWCAIESRDELPTPEVLRVKIIEEHDARKNDTCVTGQGVIIAKRFEKRKNSKEKRGNVASQKPFKFKCHRCEKTGHKASVCHSRIEDYQTFAKNPEKGKMADTDDVCVFACAPTKKSEEQVAFQTREATHGMKWCLNNGCTSHLCIDPKKFVHLAKVVADKLNLANNTSTSIAGKRIVCLSAEIEGKTKNLNLEDALHVPDLRTNLLLISKITDEASA</sequence>